<dbReference type="PANTHER" id="PTHR34512">
    <property type="entry name" value="CELL SURFACE PROTEIN"/>
    <property type="match status" value="1"/>
</dbReference>
<reference evidence="4" key="2">
    <citation type="journal article" date="2020" name="Antonie Van Leeuwenhoek">
        <title>Labilibaculum antarcticum sp. nov., a novel facultative anaerobic, psychrotorelant bacterium isolated from marine sediment of Antarctica.</title>
        <authorList>
            <person name="Watanabe M."/>
            <person name="Kojima H."/>
            <person name="Fukui M."/>
        </authorList>
    </citation>
    <scope>NUCLEOTIDE SEQUENCE [LARGE SCALE GENOMIC DNA]</scope>
    <source>
        <strain evidence="4">SPP2</strain>
    </source>
</reference>
<organism evidence="3 4">
    <name type="scientific">Labilibaculum antarcticum</name>
    <dbReference type="NCBI Taxonomy" id="1717717"/>
    <lineage>
        <taxon>Bacteria</taxon>
        <taxon>Pseudomonadati</taxon>
        <taxon>Bacteroidota</taxon>
        <taxon>Bacteroidia</taxon>
        <taxon>Marinilabiliales</taxon>
        <taxon>Marinifilaceae</taxon>
        <taxon>Labilibaculum</taxon>
    </lineage>
</organism>
<dbReference type="Gene3D" id="2.130.10.10">
    <property type="entry name" value="YVTN repeat-like/Quinoprotein amine dehydrogenase"/>
    <property type="match status" value="1"/>
</dbReference>
<dbReference type="PANTHER" id="PTHR34512:SF30">
    <property type="entry name" value="OUTER MEMBRANE PROTEIN ASSEMBLY FACTOR BAMB"/>
    <property type="match status" value="1"/>
</dbReference>
<reference evidence="3 4" key="1">
    <citation type="journal article" date="2018" name="Mar. Genomics">
        <title>Complete genome sequence of Marinifilaceae bacterium strain SPP2, isolated from the Antarctic marine sediment.</title>
        <authorList>
            <person name="Watanabe M."/>
            <person name="Kojima H."/>
            <person name="Fukui M."/>
        </authorList>
    </citation>
    <scope>NUCLEOTIDE SEQUENCE [LARGE SCALE GENOMIC DNA]</scope>
    <source>
        <strain evidence="3 4">SPP2</strain>
    </source>
</reference>
<protein>
    <recommendedName>
        <fullName evidence="2">Pyrrolo-quinoline quinone repeat domain-containing protein</fullName>
    </recommendedName>
</protein>
<evidence type="ECO:0000313" key="4">
    <source>
        <dbReference type="Proteomes" id="UP000218267"/>
    </source>
</evidence>
<dbReference type="SUPFAM" id="SSF50998">
    <property type="entry name" value="Quinoprotein alcohol dehydrogenase-like"/>
    <property type="match status" value="1"/>
</dbReference>
<feature type="domain" description="Pyrrolo-quinoline quinone repeat" evidence="2">
    <location>
        <begin position="156"/>
        <end position="362"/>
    </location>
</feature>
<proteinExistence type="predicted"/>
<dbReference type="InterPro" id="IPR018391">
    <property type="entry name" value="PQQ_b-propeller_rpt"/>
</dbReference>
<dbReference type="Pfam" id="PF13360">
    <property type="entry name" value="PQQ_2"/>
    <property type="match status" value="2"/>
</dbReference>
<dbReference type="KEGG" id="mbas:ALGA_3817"/>
<dbReference type="Proteomes" id="UP000218267">
    <property type="component" value="Chromosome"/>
</dbReference>
<dbReference type="OrthoDB" id="1091598at2"/>
<dbReference type="RefSeq" id="WP_096432132.1">
    <property type="nucleotide sequence ID" value="NZ_AP018042.1"/>
</dbReference>
<dbReference type="AlphaFoldDB" id="A0A1Y1CNT6"/>
<feature type="chain" id="PRO_5012237233" description="Pyrrolo-quinoline quinone repeat domain-containing protein" evidence="1">
    <location>
        <begin position="20"/>
        <end position="404"/>
    </location>
</feature>
<dbReference type="InterPro" id="IPR011047">
    <property type="entry name" value="Quinoprotein_ADH-like_sf"/>
</dbReference>
<evidence type="ECO:0000259" key="2">
    <source>
        <dbReference type="Pfam" id="PF13360"/>
    </source>
</evidence>
<dbReference type="InterPro" id="IPR015943">
    <property type="entry name" value="WD40/YVTN_repeat-like_dom_sf"/>
</dbReference>
<gene>
    <name evidence="3" type="ORF">ALGA_3817</name>
</gene>
<accession>A0A1Y1CNT6</accession>
<dbReference type="Gene3D" id="2.40.10.480">
    <property type="match status" value="1"/>
</dbReference>
<keyword evidence="4" id="KW-1185">Reference proteome</keyword>
<evidence type="ECO:0000313" key="3">
    <source>
        <dbReference type="EMBL" id="BAX82109.1"/>
    </source>
</evidence>
<dbReference type="EMBL" id="AP018042">
    <property type="protein sequence ID" value="BAX82109.1"/>
    <property type="molecule type" value="Genomic_DNA"/>
</dbReference>
<dbReference type="SMART" id="SM00564">
    <property type="entry name" value="PQQ"/>
    <property type="match status" value="4"/>
</dbReference>
<feature type="signal peptide" evidence="1">
    <location>
        <begin position="1"/>
        <end position="19"/>
    </location>
</feature>
<feature type="domain" description="Pyrrolo-quinoline quinone repeat" evidence="2">
    <location>
        <begin position="49"/>
        <end position="142"/>
    </location>
</feature>
<evidence type="ECO:0000256" key="1">
    <source>
        <dbReference type="SAM" id="SignalP"/>
    </source>
</evidence>
<sequence length="404" mass="44736">MKKYSLLFVLLIAGTMIFAQENAQWRGENRDGIYAESGLLKEWPIDGPELLWHFDVLGEGHASAAVTDKMLYTAGTEGENGFVIALDHSGKTLWKTVYGKEWMESYNGVRTSPMIYNGLVFIMSGFGKVVALNAENGDLQWSKNILDDFESENTRWGVTENLVADGDKLFCTPGGPNASMIALNVKTGELIWKAKSNGEKSAYCSPALIKLPTGNLLVTHTNSSIIGVDAATGEFLWSFEHPNKYSIHPNTPLYHDGYLYCLSGYGKGGVMLDLADDGSSVTEVWRNETLDNQMGGVVLLDGKIYGSGQNNREWFCLDWKTGETLYSSKMLGRGNVIFADGKLYCYADTGEVALVDVSNGSFEKVSSFRVPYGEKQHWAHLVINNQRMYVRHGNSLMVYSIKAK</sequence>
<dbReference type="InterPro" id="IPR002372">
    <property type="entry name" value="PQQ_rpt_dom"/>
</dbReference>
<keyword evidence="1" id="KW-0732">Signal</keyword>
<name>A0A1Y1CNT6_9BACT</name>